<reference evidence="6 7" key="1">
    <citation type="submission" date="2020-08" db="EMBL/GenBank/DDBJ databases">
        <title>Genomic Encyclopedia of Type Strains, Phase IV (KMG-IV): sequencing the most valuable type-strain genomes for metagenomic binning, comparative biology and taxonomic classification.</title>
        <authorList>
            <person name="Goeker M."/>
        </authorList>
    </citation>
    <scope>NUCLEOTIDE SEQUENCE [LARGE SCALE GENOMIC DNA]</scope>
    <source>
        <strain evidence="6 7">DSM 101730</strain>
    </source>
</reference>
<dbReference type="Pfam" id="PF03466">
    <property type="entry name" value="LysR_substrate"/>
    <property type="match status" value="1"/>
</dbReference>
<dbReference type="PROSITE" id="PS50931">
    <property type="entry name" value="HTH_LYSR"/>
    <property type="match status" value="1"/>
</dbReference>
<protein>
    <submittedName>
        <fullName evidence="6">DNA-binding transcriptional LysR family regulator</fullName>
    </submittedName>
</protein>
<proteinExistence type="inferred from homology"/>
<evidence type="ECO:0000313" key="6">
    <source>
        <dbReference type="EMBL" id="MBB5220394.1"/>
    </source>
</evidence>
<dbReference type="InterPro" id="IPR005119">
    <property type="entry name" value="LysR_subst-bd"/>
</dbReference>
<dbReference type="SUPFAM" id="SSF53850">
    <property type="entry name" value="Periplasmic binding protein-like II"/>
    <property type="match status" value="1"/>
</dbReference>
<organism evidence="6 7">
    <name type="scientific">Amaricoccus macauensis</name>
    <dbReference type="NCBI Taxonomy" id="57001"/>
    <lineage>
        <taxon>Bacteria</taxon>
        <taxon>Pseudomonadati</taxon>
        <taxon>Pseudomonadota</taxon>
        <taxon>Alphaproteobacteria</taxon>
        <taxon>Rhodobacterales</taxon>
        <taxon>Paracoccaceae</taxon>
        <taxon>Amaricoccus</taxon>
    </lineage>
</organism>
<feature type="domain" description="HTH lysR-type" evidence="5">
    <location>
        <begin position="1"/>
        <end position="58"/>
    </location>
</feature>
<dbReference type="Proteomes" id="UP000549457">
    <property type="component" value="Unassembled WGS sequence"/>
</dbReference>
<keyword evidence="3 6" id="KW-0238">DNA-binding</keyword>
<dbReference type="RefSeq" id="WP_184146446.1">
    <property type="nucleotide sequence ID" value="NZ_JACHFM010000001.1"/>
</dbReference>
<dbReference type="AlphaFoldDB" id="A0A840SHI5"/>
<dbReference type="PANTHER" id="PTHR30537:SF5">
    <property type="entry name" value="HTH-TYPE TRANSCRIPTIONAL ACTIVATOR TTDR-RELATED"/>
    <property type="match status" value="1"/>
</dbReference>
<name>A0A840SHI5_9RHOB</name>
<keyword evidence="2" id="KW-0805">Transcription regulation</keyword>
<accession>A0A840SHI5</accession>
<dbReference type="SUPFAM" id="SSF46785">
    <property type="entry name" value="Winged helix' DNA-binding domain"/>
    <property type="match status" value="1"/>
</dbReference>
<dbReference type="InterPro" id="IPR000847">
    <property type="entry name" value="LysR_HTH_N"/>
</dbReference>
<dbReference type="Gene3D" id="3.40.190.290">
    <property type="match status" value="1"/>
</dbReference>
<sequence length="316" mass="35419">MQLDDVSIFLQIAASGSLSSAARDLARPKATISHQLRRLEEEIGASLFTRSANRMVLSEAGQEFHDHARNIRRACERGLDAARRRQDVAAGKVRIGSGGEFTSNLIAPLVLYFARHHPLLRIEVMVLRGEALLGARDSLDCILYLGEPPLPQVSELTARLLSRFPFGLYASPGYLATHGRPASPRDLRAHDLIGFHNGDSLALWELENDSEEFSVHPNARFVSNDYWVAKLAAIHDHGICFIPHFFAGPEVSVGLLEPVLSEWRSRDVPMYALFASHRQNNPNTRRLIDVLSKNFSDVFSYLYTATRKDTLSRNHR</sequence>
<dbReference type="Pfam" id="PF00126">
    <property type="entry name" value="HTH_1"/>
    <property type="match status" value="1"/>
</dbReference>
<keyword evidence="7" id="KW-1185">Reference proteome</keyword>
<dbReference type="GO" id="GO:0043565">
    <property type="term" value="F:sequence-specific DNA binding"/>
    <property type="evidence" value="ECO:0007669"/>
    <property type="project" value="TreeGrafter"/>
</dbReference>
<dbReference type="InterPro" id="IPR036390">
    <property type="entry name" value="WH_DNA-bd_sf"/>
</dbReference>
<dbReference type="Gene3D" id="1.10.10.10">
    <property type="entry name" value="Winged helix-like DNA-binding domain superfamily/Winged helix DNA-binding domain"/>
    <property type="match status" value="1"/>
</dbReference>
<comment type="caution">
    <text evidence="6">The sequence shown here is derived from an EMBL/GenBank/DDBJ whole genome shotgun (WGS) entry which is preliminary data.</text>
</comment>
<comment type="similarity">
    <text evidence="1">Belongs to the LysR transcriptional regulatory family.</text>
</comment>
<dbReference type="EMBL" id="JACHFM010000001">
    <property type="protein sequence ID" value="MBB5220394.1"/>
    <property type="molecule type" value="Genomic_DNA"/>
</dbReference>
<dbReference type="CDD" id="cd08422">
    <property type="entry name" value="PBP2_CrgA_like"/>
    <property type="match status" value="1"/>
</dbReference>
<keyword evidence="4" id="KW-0804">Transcription</keyword>
<dbReference type="InterPro" id="IPR036388">
    <property type="entry name" value="WH-like_DNA-bd_sf"/>
</dbReference>
<evidence type="ECO:0000313" key="7">
    <source>
        <dbReference type="Proteomes" id="UP000549457"/>
    </source>
</evidence>
<dbReference type="GO" id="GO:0006351">
    <property type="term" value="P:DNA-templated transcription"/>
    <property type="evidence" value="ECO:0007669"/>
    <property type="project" value="TreeGrafter"/>
</dbReference>
<evidence type="ECO:0000256" key="4">
    <source>
        <dbReference type="ARBA" id="ARBA00023163"/>
    </source>
</evidence>
<evidence type="ECO:0000256" key="3">
    <source>
        <dbReference type="ARBA" id="ARBA00023125"/>
    </source>
</evidence>
<evidence type="ECO:0000256" key="1">
    <source>
        <dbReference type="ARBA" id="ARBA00009437"/>
    </source>
</evidence>
<dbReference type="InterPro" id="IPR058163">
    <property type="entry name" value="LysR-type_TF_proteobact-type"/>
</dbReference>
<dbReference type="GO" id="GO:0003700">
    <property type="term" value="F:DNA-binding transcription factor activity"/>
    <property type="evidence" value="ECO:0007669"/>
    <property type="project" value="InterPro"/>
</dbReference>
<gene>
    <name evidence="6" type="ORF">HNP73_000315</name>
</gene>
<evidence type="ECO:0000259" key="5">
    <source>
        <dbReference type="PROSITE" id="PS50931"/>
    </source>
</evidence>
<dbReference type="PANTHER" id="PTHR30537">
    <property type="entry name" value="HTH-TYPE TRANSCRIPTIONAL REGULATOR"/>
    <property type="match status" value="1"/>
</dbReference>
<evidence type="ECO:0000256" key="2">
    <source>
        <dbReference type="ARBA" id="ARBA00023015"/>
    </source>
</evidence>